<feature type="domain" description="Helix-turn-helix" evidence="1">
    <location>
        <begin position="11"/>
        <end position="56"/>
    </location>
</feature>
<dbReference type="AlphaFoldDB" id="A0A974AJM9"/>
<evidence type="ECO:0000313" key="2">
    <source>
        <dbReference type="EMBL" id="NVL10978.1"/>
    </source>
</evidence>
<accession>A0A974AJM9</accession>
<protein>
    <submittedName>
        <fullName evidence="2">Helix-turn-helix domain-containing protein</fullName>
    </submittedName>
</protein>
<dbReference type="InterPro" id="IPR041657">
    <property type="entry name" value="HTH_17"/>
</dbReference>
<reference evidence="2" key="1">
    <citation type="submission" date="2020-06" db="EMBL/GenBank/DDBJ databases">
        <title>Whole Genome Sequence of Bradyrhizobium sp. Strain 66S1MB.</title>
        <authorList>
            <person name="Bromfield E."/>
            <person name="Cloutier S."/>
        </authorList>
    </citation>
    <scope>NUCLEOTIDE SEQUENCE</scope>
    <source>
        <strain evidence="2">66S1MB</strain>
    </source>
</reference>
<evidence type="ECO:0000259" key="1">
    <source>
        <dbReference type="Pfam" id="PF12728"/>
    </source>
</evidence>
<proteinExistence type="predicted"/>
<name>A0A974AJM9_9BRAD</name>
<organism evidence="2">
    <name type="scientific">Bradyrhizobium quebecense</name>
    <dbReference type="NCBI Taxonomy" id="2748629"/>
    <lineage>
        <taxon>Bacteria</taxon>
        <taxon>Pseudomonadati</taxon>
        <taxon>Pseudomonadota</taxon>
        <taxon>Alphaproteobacteria</taxon>
        <taxon>Hyphomicrobiales</taxon>
        <taxon>Nitrobacteraceae</taxon>
        <taxon>Bradyrhizobium</taxon>
    </lineage>
</organism>
<dbReference type="EMBL" id="JABWSX010000001">
    <property type="protein sequence ID" value="NVL10978.1"/>
    <property type="molecule type" value="Genomic_DNA"/>
</dbReference>
<comment type="caution">
    <text evidence="2">The sequence shown here is derived from an EMBL/GenBank/DDBJ whole genome shotgun (WGS) entry which is preliminary data.</text>
</comment>
<sequence length="61" mass="6724">MSKLSLAVSRDEAAYALSVDIQTVDRLIKAKKLRASKLGRRVVVRLADIERMLDANAVNPS</sequence>
<dbReference type="Pfam" id="PF12728">
    <property type="entry name" value="HTH_17"/>
    <property type="match status" value="1"/>
</dbReference>
<gene>
    <name evidence="2" type="ORF">HU230_36090</name>
</gene>
<dbReference type="RefSeq" id="WP_176534008.1">
    <property type="nucleotide sequence ID" value="NZ_CP088022.1"/>
</dbReference>